<gene>
    <name evidence="1" type="ORF">TCIL3000_0_40720</name>
</gene>
<protein>
    <submittedName>
        <fullName evidence="1">WGS project CAEQ00000000 data, annotated contig 1676</fullName>
    </submittedName>
</protein>
<reference evidence="1 2" key="2">
    <citation type="journal article" date="2012" name="Proc. Natl. Acad. Sci. U.S.A.">
        <title>Antigenic diversity is generated by distinct evolutionary mechanisms in African trypanosome species.</title>
        <authorList>
            <person name="Jackson A.P."/>
            <person name="Berry A."/>
            <person name="Aslett M."/>
            <person name="Allison H.C."/>
            <person name="Burton P."/>
            <person name="Vavrova-Anderson J."/>
            <person name="Brown R."/>
            <person name="Browne H."/>
            <person name="Corton N."/>
            <person name="Hauser H."/>
            <person name="Gamble J."/>
            <person name="Gilderthorp R."/>
            <person name="Marcello L."/>
            <person name="McQuillan J."/>
            <person name="Otto T.D."/>
            <person name="Quail M.A."/>
            <person name="Sanders M.J."/>
            <person name="van Tonder A."/>
            <person name="Ginger M.L."/>
            <person name="Field M.C."/>
            <person name="Barry J.D."/>
            <person name="Hertz-Fowler C."/>
            <person name="Berriman M."/>
        </authorList>
    </citation>
    <scope>NUCLEOTIDE SEQUENCE [LARGE SCALE GENOMIC DNA]</scope>
    <source>
        <strain evidence="1 2">IL3000</strain>
    </source>
</reference>
<dbReference type="AlphaFoldDB" id="F9W7Y3"/>
<dbReference type="VEuPathDB" id="TriTrypDB:TcIL3000_0_40720"/>
<comment type="caution">
    <text evidence="1">The sequence shown here is derived from an EMBL/GenBank/DDBJ whole genome shotgun (WGS) entry which is preliminary data.</text>
</comment>
<sequence>MLTGSSLLQELEGLSRGQRYRRVVEVGRAARAGGSECREHVVLVELSRSTVPYERLIGALGLWQTGSSSETLRILSDPCDRVARQAMFPAAEAIPDESLLKVFDEIPLPRLAMLCGCLERSGRVTALVDRYVMAVSPVVRKGVGLTLLCWASPAVLAAQPATTFYLLRKSESAVLVRRNPDFAVSLVKQCIGSKESLSPAAVSQANCVLFHLHRYHPSIGLQLLVTMIPRVCTSKGCIESYASIYPTEVAEILIKHKMTSTLHIKRFLDKVPPELFLRMFHAGVFHERTFREFFFEASPKLRLFLYENSKRNLYDCDGTMDIDMIELIPKAEEREREALHALMNEKLQLDMRSWALFLSPLPFPKAMEVAEQHLSERDVTIRAQLVGSIAYGGQYHPECLDDILDFCIKRNNENDVVRGNFLTRLSNISHRKFEERHLPKVEAVIRAALNAKDASSCTLDTCCYMVLKSALVSDALIDSLLLDVVRRAGLGTNLTRFALARPTLSRIWERLEPLLHEEEAGDSNTYAKRGIMMMFSSCMRDISDQSLPYLRKVCEEGGSAARSAISALLKYFPAEAMEILPGLLEREPKIICQQEVYDVVGNNLQGEMLEKVLSVESIKGTFLNEGSLPDRFRGHSWTFAKQQKYADSILKLVETNGKRWWSLLFLTKPLDSLYSVNLADMFCAVISEDSEPTALRDCFINLLGRGENPDSLQALLETLDDSRAPVGICAIQKRAASIPTSQLLQIVDKAMQSPKVAVQKEALRLCALRDSDATCDFLKRLHTEKKMHVDVEIAWIQALFSFLNKREVWEYLHFAAKKRKALALAAMEVPYGALEEQWQREAFSKLFVPLVTHAENFVVVRALERLAERALPAYDPELIKCLFNLLLTERRPEYFPNTLRALVISTADAHEIARCLVSVKHDGLLSENVRVHCSNISSLACRFRPIATAMVDTLIDEGRQPAIVCKLLCWLPPAVAGEYLEKLLVKGLFHVGCATEVMEGVSNFGCDMSGAEALEERLRGHENPLMQRIGLEMLQWLGENAKWGEKHRKALSEYCNASDPWVGDTAKTVMP</sequence>
<accession>F9W7Y3</accession>
<evidence type="ECO:0000313" key="2">
    <source>
        <dbReference type="Proteomes" id="UP000000702"/>
    </source>
</evidence>
<evidence type="ECO:0000313" key="1">
    <source>
        <dbReference type="EMBL" id="CCD13305.1"/>
    </source>
</evidence>
<name>F9W7Y3_TRYCI</name>
<dbReference type="Proteomes" id="UP000000702">
    <property type="component" value="Unassembled WGS sequence"/>
</dbReference>
<proteinExistence type="predicted"/>
<dbReference type="OMA" id="GWSEDRK"/>
<keyword evidence="2" id="KW-1185">Reference proteome</keyword>
<organism evidence="1 2">
    <name type="scientific">Trypanosoma congolense (strain IL3000)</name>
    <dbReference type="NCBI Taxonomy" id="1068625"/>
    <lineage>
        <taxon>Eukaryota</taxon>
        <taxon>Discoba</taxon>
        <taxon>Euglenozoa</taxon>
        <taxon>Kinetoplastea</taxon>
        <taxon>Metakinetoplastina</taxon>
        <taxon>Trypanosomatida</taxon>
        <taxon>Trypanosomatidae</taxon>
        <taxon>Trypanosoma</taxon>
        <taxon>Nannomonas</taxon>
    </lineage>
</organism>
<dbReference type="SUPFAM" id="SSF48371">
    <property type="entry name" value="ARM repeat"/>
    <property type="match status" value="1"/>
</dbReference>
<reference evidence="2" key="1">
    <citation type="submission" date="2011-07" db="EMBL/GenBank/DDBJ databases">
        <title>Divergent evolution of antigenic variation in African trypanosomes.</title>
        <authorList>
            <person name="Jackson A.P."/>
            <person name="Berry A."/>
            <person name="Allison H.C."/>
            <person name="Burton P."/>
            <person name="Anderson J."/>
            <person name="Aslett M."/>
            <person name="Brown R."/>
            <person name="Corton N."/>
            <person name="Harris D."/>
            <person name="Hauser H."/>
            <person name="Gamble J."/>
            <person name="Gilderthorp R."/>
            <person name="McQuillan J."/>
            <person name="Quail M.A."/>
            <person name="Sanders M."/>
            <person name="Van Tonder A."/>
            <person name="Ginger M.L."/>
            <person name="Donelson J.E."/>
            <person name="Field M.C."/>
            <person name="Barry J.D."/>
            <person name="Berriman M."/>
            <person name="Hertz-Fowler C."/>
        </authorList>
    </citation>
    <scope>NUCLEOTIDE SEQUENCE [LARGE SCALE GENOMIC DNA]</scope>
    <source>
        <strain evidence="2">IL3000</strain>
    </source>
</reference>
<dbReference type="InterPro" id="IPR016024">
    <property type="entry name" value="ARM-type_fold"/>
</dbReference>
<dbReference type="EMBL" id="CAEQ01001104">
    <property type="protein sequence ID" value="CCD13305.1"/>
    <property type="molecule type" value="Genomic_DNA"/>
</dbReference>